<protein>
    <submittedName>
        <fullName evidence="1">Uncharacterized protein</fullName>
    </submittedName>
</protein>
<sequence>MAAAISVDILVSQMHRLVMESPAASYTAFFLEKAGIRG</sequence>
<dbReference type="EMBL" id="KX486246">
    <property type="protein sequence ID" value="AOO88610.1"/>
    <property type="molecule type" value="Genomic_DNA"/>
</dbReference>
<dbReference type="AlphaFoldDB" id="A0A1C9HPN6"/>
<proteinExistence type="predicted"/>
<organism evidence="1">
    <name type="scientific">Rhizobium leguminosarum bv. trifolii</name>
    <dbReference type="NCBI Taxonomy" id="386"/>
    <lineage>
        <taxon>Bacteria</taxon>
        <taxon>Pseudomonadati</taxon>
        <taxon>Pseudomonadota</taxon>
        <taxon>Alphaproteobacteria</taxon>
        <taxon>Hyphomicrobiales</taxon>
        <taxon>Rhizobiaceae</taxon>
        <taxon>Rhizobium/Agrobacterium group</taxon>
        <taxon>Rhizobium</taxon>
    </lineage>
</organism>
<accession>A0A1C9HPN6</accession>
<reference evidence="1" key="2">
    <citation type="journal article" date="2016" name="Front. Microbiol.">
        <title>The Regulatory Protein RosR Affects Rhizobium leguminosarum bv. trifolii Protein Profiles, Cell Surface Properties, and Symbiosis with Clover.</title>
        <authorList>
            <person name="Rachwal K."/>
            <person name="Boguszewska A."/>
            <person name="Kopcinska J."/>
            <person name="Karas M."/>
            <person name="Tchorzewski M."/>
            <person name="Janczarek M."/>
        </authorList>
    </citation>
    <scope>NUCLEOTIDE SEQUENCE</scope>
    <source>
        <strain evidence="1">Rt24.2</strain>
    </source>
</reference>
<reference evidence="1" key="1">
    <citation type="journal article" date="2015" name="BMC Genomics">
        <title>Transcriptome profiling of a Rhizobium leguminosarum bv. trifolii rosR mutant reveals the role of the transcriptional regulator RosR in motility, synthesis of cell-surface components, and other cellular processes.</title>
        <authorList>
            <person name="Rachwal K."/>
            <person name="Matczynska E."/>
            <person name="Janczarek M."/>
        </authorList>
    </citation>
    <scope>NUCLEOTIDE SEQUENCE</scope>
    <source>
        <strain evidence="1">Rt24.2</strain>
    </source>
</reference>
<evidence type="ECO:0000313" key="1">
    <source>
        <dbReference type="EMBL" id="AOO88610.1"/>
    </source>
</evidence>
<name>A0A1C9HPN6_RHILT</name>